<sequence>MALGDNSRPPAT</sequence>
<organism evidence="1 2">
    <name type="scientific">Solanum bulbocastanum</name>
    <name type="common">Wild potato</name>
    <dbReference type="NCBI Taxonomy" id="147425"/>
    <lineage>
        <taxon>Eukaryota</taxon>
        <taxon>Viridiplantae</taxon>
        <taxon>Streptophyta</taxon>
        <taxon>Embryophyta</taxon>
        <taxon>Tracheophyta</taxon>
        <taxon>Spermatophyta</taxon>
        <taxon>Magnoliopsida</taxon>
        <taxon>eudicotyledons</taxon>
        <taxon>Gunneridae</taxon>
        <taxon>Pentapetalae</taxon>
        <taxon>asterids</taxon>
        <taxon>lamiids</taxon>
        <taxon>Solanales</taxon>
        <taxon>Solanaceae</taxon>
        <taxon>Solanoideae</taxon>
        <taxon>Solaneae</taxon>
        <taxon>Solanum</taxon>
    </lineage>
</organism>
<evidence type="ECO:0000313" key="1">
    <source>
        <dbReference type="EMBL" id="KAK6802949.1"/>
    </source>
</evidence>
<accession>A0AAN8YPE3</accession>
<reference evidence="1 2" key="1">
    <citation type="submission" date="2024-02" db="EMBL/GenBank/DDBJ databases">
        <title>de novo genome assembly of Solanum bulbocastanum strain 11H21.</title>
        <authorList>
            <person name="Hosaka A.J."/>
        </authorList>
    </citation>
    <scope>NUCLEOTIDE SEQUENCE [LARGE SCALE GENOMIC DNA]</scope>
    <source>
        <tissue evidence="1">Young leaves</tissue>
    </source>
</reference>
<evidence type="ECO:0000313" key="2">
    <source>
        <dbReference type="Proteomes" id="UP001371456"/>
    </source>
</evidence>
<dbReference type="EMBL" id="JBANQN010000001">
    <property type="protein sequence ID" value="KAK6802949.1"/>
    <property type="molecule type" value="Genomic_DNA"/>
</dbReference>
<comment type="caution">
    <text evidence="1">The sequence shown here is derived from an EMBL/GenBank/DDBJ whole genome shotgun (WGS) entry which is preliminary data.</text>
</comment>
<keyword evidence="2" id="KW-1185">Reference proteome</keyword>
<gene>
    <name evidence="1" type="ORF">RDI58_000733</name>
</gene>
<protein>
    <submittedName>
        <fullName evidence="1">Uncharacterized protein</fullName>
    </submittedName>
</protein>
<name>A0AAN8YPE3_SOLBU</name>
<proteinExistence type="predicted"/>
<dbReference type="Proteomes" id="UP001371456">
    <property type="component" value="Unassembled WGS sequence"/>
</dbReference>